<dbReference type="Proteomes" id="UP000186922">
    <property type="component" value="Unassembled WGS sequence"/>
</dbReference>
<keyword evidence="1" id="KW-0732">Signal</keyword>
<feature type="signal peptide" evidence="1">
    <location>
        <begin position="1"/>
        <end position="22"/>
    </location>
</feature>
<evidence type="ECO:0000256" key="1">
    <source>
        <dbReference type="SAM" id="SignalP"/>
    </source>
</evidence>
<proteinExistence type="predicted"/>
<comment type="caution">
    <text evidence="2">The sequence shown here is derived from an EMBL/GenBank/DDBJ whole genome shotgun (WGS) entry which is preliminary data.</text>
</comment>
<feature type="chain" id="PRO_5008899153" evidence="1">
    <location>
        <begin position="23"/>
        <end position="102"/>
    </location>
</feature>
<accession>A0A1D1W2F3</accession>
<reference evidence="2 3" key="1">
    <citation type="journal article" date="2016" name="Nat. Commun.">
        <title>Extremotolerant tardigrade genome and improved radiotolerance of human cultured cells by tardigrade-unique protein.</title>
        <authorList>
            <person name="Hashimoto T."/>
            <person name="Horikawa D.D."/>
            <person name="Saito Y."/>
            <person name="Kuwahara H."/>
            <person name="Kozuka-Hata H."/>
            <person name="Shin-I T."/>
            <person name="Minakuchi Y."/>
            <person name="Ohishi K."/>
            <person name="Motoyama A."/>
            <person name="Aizu T."/>
            <person name="Enomoto A."/>
            <person name="Kondo K."/>
            <person name="Tanaka S."/>
            <person name="Hara Y."/>
            <person name="Koshikawa S."/>
            <person name="Sagara H."/>
            <person name="Miura T."/>
            <person name="Yokobori S."/>
            <person name="Miyagawa K."/>
            <person name="Suzuki Y."/>
            <person name="Kubo T."/>
            <person name="Oyama M."/>
            <person name="Kohara Y."/>
            <person name="Fujiyama A."/>
            <person name="Arakawa K."/>
            <person name="Katayama T."/>
            <person name="Toyoda A."/>
            <person name="Kunieda T."/>
        </authorList>
    </citation>
    <scope>NUCLEOTIDE SEQUENCE [LARGE SCALE GENOMIC DNA]</scope>
    <source>
        <strain evidence="2 3">YOKOZUNA-1</strain>
    </source>
</reference>
<evidence type="ECO:0000313" key="2">
    <source>
        <dbReference type="EMBL" id="GAV07571.1"/>
    </source>
</evidence>
<dbReference type="EMBL" id="BDGG01000015">
    <property type="protein sequence ID" value="GAV07571.1"/>
    <property type="molecule type" value="Genomic_DNA"/>
</dbReference>
<evidence type="ECO:0000313" key="3">
    <source>
        <dbReference type="Proteomes" id="UP000186922"/>
    </source>
</evidence>
<sequence>MERSSACFSVLVAVVLIAVVESATIVDVSLTSRGQPTYYSQPYVVSSSSYSNPYAIPVDSGRYSAPLTSLSSYPASATYYSPTMGYYQLQPSPQTSSRLLYY</sequence>
<organism evidence="2 3">
    <name type="scientific">Ramazzottius varieornatus</name>
    <name type="common">Water bear</name>
    <name type="synonym">Tardigrade</name>
    <dbReference type="NCBI Taxonomy" id="947166"/>
    <lineage>
        <taxon>Eukaryota</taxon>
        <taxon>Metazoa</taxon>
        <taxon>Ecdysozoa</taxon>
        <taxon>Tardigrada</taxon>
        <taxon>Eutardigrada</taxon>
        <taxon>Parachela</taxon>
        <taxon>Hypsibioidea</taxon>
        <taxon>Ramazzottiidae</taxon>
        <taxon>Ramazzottius</taxon>
    </lineage>
</organism>
<dbReference type="AlphaFoldDB" id="A0A1D1W2F3"/>
<gene>
    <name evidence="2" type="primary">RvY_17391-1</name>
    <name evidence="2" type="synonym">RvY_17391.1</name>
    <name evidence="2" type="ORF">RvY_17391</name>
</gene>
<name>A0A1D1W2F3_RAMVA</name>
<protein>
    <submittedName>
        <fullName evidence="2">Uncharacterized protein</fullName>
    </submittedName>
</protein>
<keyword evidence="3" id="KW-1185">Reference proteome</keyword>